<evidence type="ECO:0000313" key="3">
    <source>
        <dbReference type="EMBL" id="SPF69228.1"/>
    </source>
</evidence>
<dbReference type="OrthoDB" id="9803017at2"/>
<organism evidence="3 4">
    <name type="scientific">Propionibacterium ruminifibrarum</name>
    <dbReference type="NCBI Taxonomy" id="1962131"/>
    <lineage>
        <taxon>Bacteria</taxon>
        <taxon>Bacillati</taxon>
        <taxon>Actinomycetota</taxon>
        <taxon>Actinomycetes</taxon>
        <taxon>Propionibacteriales</taxon>
        <taxon>Propionibacteriaceae</taxon>
        <taxon>Propionibacterium</taxon>
    </lineage>
</organism>
<evidence type="ECO:0000256" key="1">
    <source>
        <dbReference type="ARBA" id="ARBA00022603"/>
    </source>
</evidence>
<dbReference type="RefSeq" id="WP_119716325.1">
    <property type="nucleotide sequence ID" value="NZ_OMOH01000010.1"/>
</dbReference>
<dbReference type="SUPFAM" id="SSF53335">
    <property type="entry name" value="S-adenosyl-L-methionine-dependent methyltransferases"/>
    <property type="match status" value="1"/>
</dbReference>
<dbReference type="Gene3D" id="3.40.50.150">
    <property type="entry name" value="Vaccinia Virus protein VP39"/>
    <property type="match status" value="1"/>
</dbReference>
<dbReference type="InterPro" id="IPR029063">
    <property type="entry name" value="SAM-dependent_MTases_sf"/>
</dbReference>
<dbReference type="CDD" id="cd02440">
    <property type="entry name" value="AdoMet_MTases"/>
    <property type="match status" value="1"/>
</dbReference>
<keyword evidence="2 3" id="KW-0808">Transferase</keyword>
<dbReference type="GO" id="GO:0008168">
    <property type="term" value="F:methyltransferase activity"/>
    <property type="evidence" value="ECO:0007669"/>
    <property type="project" value="UniProtKB-KW"/>
</dbReference>
<dbReference type="EC" id="2.1.1.-" evidence="3"/>
<dbReference type="EMBL" id="OMOH01000010">
    <property type="protein sequence ID" value="SPF69228.1"/>
    <property type="molecule type" value="Genomic_DNA"/>
</dbReference>
<dbReference type="NCBIfam" id="TIGR00095">
    <property type="entry name" value="16S rRNA (guanine(966)-N(2))-methyltransferase RsmD"/>
    <property type="match status" value="1"/>
</dbReference>
<dbReference type="PIRSF" id="PIRSF004553">
    <property type="entry name" value="CHP00095"/>
    <property type="match status" value="1"/>
</dbReference>
<dbReference type="Pfam" id="PF03602">
    <property type="entry name" value="Cons_hypoth95"/>
    <property type="match status" value="1"/>
</dbReference>
<keyword evidence="1 3" id="KW-0489">Methyltransferase</keyword>
<dbReference type="AlphaFoldDB" id="A0A375I2Y0"/>
<dbReference type="Proteomes" id="UP000265962">
    <property type="component" value="Unassembled WGS sequence"/>
</dbReference>
<reference evidence="4" key="1">
    <citation type="submission" date="2018-02" db="EMBL/GenBank/DDBJ databases">
        <authorList>
            <person name="Hornung B."/>
        </authorList>
    </citation>
    <scope>NUCLEOTIDE SEQUENCE [LARGE SCALE GENOMIC DNA]</scope>
</reference>
<accession>A0A375I2Y0</accession>
<evidence type="ECO:0000256" key="2">
    <source>
        <dbReference type="ARBA" id="ARBA00022679"/>
    </source>
</evidence>
<dbReference type="InterPro" id="IPR004398">
    <property type="entry name" value="RNA_MeTrfase_RsmD"/>
</dbReference>
<evidence type="ECO:0000313" key="4">
    <source>
        <dbReference type="Proteomes" id="UP000265962"/>
    </source>
</evidence>
<keyword evidence="4" id="KW-1185">Reference proteome</keyword>
<sequence>MGRIIAGRARGARLAALAGTTTRPTTDRVREALFSALATWSGTAGEPVETQCAGLAVLDVFAGSGAIGLEAASRGAAPVHLVERDRRAAQVIRRNIASTGLGAHLHVRDAAAFLAGPPPVVFDVIVADPPYGMPNDELTGLLRAAVDGGFLAPDGLLVVERSRRDPEPTWPGGFELSGRRDYGETALYFCRPAGR</sequence>
<dbReference type="GO" id="GO:0031167">
    <property type="term" value="P:rRNA methylation"/>
    <property type="evidence" value="ECO:0007669"/>
    <property type="project" value="InterPro"/>
</dbReference>
<dbReference type="InterPro" id="IPR002052">
    <property type="entry name" value="DNA_methylase_N6_adenine_CS"/>
</dbReference>
<dbReference type="GO" id="GO:0003676">
    <property type="term" value="F:nucleic acid binding"/>
    <property type="evidence" value="ECO:0007669"/>
    <property type="project" value="InterPro"/>
</dbReference>
<proteinExistence type="predicted"/>
<gene>
    <name evidence="3" type="ORF">PROPJV5_2189</name>
</gene>
<dbReference type="PANTHER" id="PTHR43542">
    <property type="entry name" value="METHYLTRANSFERASE"/>
    <property type="match status" value="1"/>
</dbReference>
<dbReference type="PROSITE" id="PS00092">
    <property type="entry name" value="N6_MTASE"/>
    <property type="match status" value="1"/>
</dbReference>
<dbReference type="PANTHER" id="PTHR43542:SF1">
    <property type="entry name" value="METHYLTRANSFERASE"/>
    <property type="match status" value="1"/>
</dbReference>
<protein>
    <submittedName>
        <fullName evidence="3">TIGR00095: 16S rRNA (Guanine(966)-N(2))-methyltransferase RsmD</fullName>
        <ecNumber evidence="3">2.1.1.-</ecNumber>
    </submittedName>
</protein>
<name>A0A375I2Y0_9ACTN</name>